<comment type="caution">
    <text evidence="1">The sequence shown here is derived from an EMBL/GenBank/DDBJ whole genome shotgun (WGS) entry which is preliminary data.</text>
</comment>
<reference evidence="2" key="1">
    <citation type="journal article" date="2012" name="BMC Genomics">
        <title>Genome sequence of the necrotrophic fungus Penicillium digitatum, the main postharvest pathogen of citrus.</title>
        <authorList>
            <person name="Marcet-Houben M."/>
            <person name="Ballester A.-R."/>
            <person name="de la Fuente B."/>
            <person name="Harries E."/>
            <person name="Marcos J.F."/>
            <person name="Gonzalez-Candelas L."/>
            <person name="Gabaldon T."/>
        </authorList>
    </citation>
    <scope>NUCLEOTIDE SEQUENCE [LARGE SCALE GENOMIC DNA]</scope>
    <source>
        <strain evidence="2">PHI26 / CECT 20796</strain>
    </source>
</reference>
<organism evidence="1 2">
    <name type="scientific">Penicillium digitatum (strain PHI26 / CECT 20796)</name>
    <name type="common">Green mold</name>
    <dbReference type="NCBI Taxonomy" id="1170229"/>
    <lineage>
        <taxon>Eukaryota</taxon>
        <taxon>Fungi</taxon>
        <taxon>Dikarya</taxon>
        <taxon>Ascomycota</taxon>
        <taxon>Pezizomycotina</taxon>
        <taxon>Eurotiomycetes</taxon>
        <taxon>Eurotiomycetidae</taxon>
        <taxon>Eurotiales</taxon>
        <taxon>Aspergillaceae</taxon>
        <taxon>Penicillium</taxon>
    </lineage>
</organism>
<dbReference type="AlphaFoldDB" id="K9FHS2"/>
<protein>
    <submittedName>
        <fullName evidence="1">Uncharacterized protein</fullName>
    </submittedName>
</protein>
<proteinExistence type="predicted"/>
<name>K9FHS2_PEND2</name>
<gene>
    <name evidence="1" type="ORF">PDIG_71620</name>
</gene>
<keyword evidence="2" id="KW-1185">Reference proteome</keyword>
<evidence type="ECO:0000313" key="1">
    <source>
        <dbReference type="EMBL" id="EKV07732.1"/>
    </source>
</evidence>
<accession>K9FHS2</accession>
<dbReference type="HOGENOM" id="CLU_2923353_0_0_1"/>
<evidence type="ECO:0000313" key="2">
    <source>
        <dbReference type="Proteomes" id="UP000009882"/>
    </source>
</evidence>
<dbReference type="EMBL" id="AKCT01000258">
    <property type="protein sequence ID" value="EKV07732.1"/>
    <property type="molecule type" value="Genomic_DNA"/>
</dbReference>
<dbReference type="OrthoDB" id="4342449at2759"/>
<sequence>MEIKKSRGIVSTPCHADVVEGGFPSALYQRWVKSIVVSSERNISSRKQKKITVKPGRNQPR</sequence>
<dbReference type="Proteomes" id="UP000009882">
    <property type="component" value="Unassembled WGS sequence"/>
</dbReference>
<dbReference type="InParanoid" id="K9FHS2"/>